<evidence type="ECO:0000256" key="5">
    <source>
        <dbReference type="ARBA" id="ARBA00022801"/>
    </source>
</evidence>
<dbReference type="SUPFAM" id="SSF53474">
    <property type="entry name" value="alpha/beta-Hydrolases"/>
    <property type="match status" value="1"/>
</dbReference>
<evidence type="ECO:0000256" key="4">
    <source>
        <dbReference type="ARBA" id="ARBA00022729"/>
    </source>
</evidence>
<organism evidence="8 9">
    <name type="scientific">Ideonella azotifigens</name>
    <dbReference type="NCBI Taxonomy" id="513160"/>
    <lineage>
        <taxon>Bacteria</taxon>
        <taxon>Pseudomonadati</taxon>
        <taxon>Pseudomonadota</taxon>
        <taxon>Betaproteobacteria</taxon>
        <taxon>Burkholderiales</taxon>
        <taxon>Sphaerotilaceae</taxon>
        <taxon>Ideonella</taxon>
    </lineage>
</organism>
<dbReference type="InterPro" id="IPR011118">
    <property type="entry name" value="Tannase/feruloyl_esterase"/>
</dbReference>
<dbReference type="EMBL" id="BAAAEW010000042">
    <property type="protein sequence ID" value="GAA0766313.1"/>
    <property type="molecule type" value="Genomic_DNA"/>
</dbReference>
<evidence type="ECO:0000313" key="9">
    <source>
        <dbReference type="Proteomes" id="UP001500279"/>
    </source>
</evidence>
<name>A0ABP3VQ35_9BURK</name>
<evidence type="ECO:0000256" key="2">
    <source>
        <dbReference type="ARBA" id="ARBA00022487"/>
    </source>
</evidence>
<proteinExistence type="inferred from homology"/>
<evidence type="ECO:0000256" key="6">
    <source>
        <dbReference type="ARBA" id="ARBA00022837"/>
    </source>
</evidence>
<dbReference type="GO" id="GO:0016787">
    <property type="term" value="F:hydrolase activity"/>
    <property type="evidence" value="ECO:0007669"/>
    <property type="project" value="UniProtKB-KW"/>
</dbReference>
<keyword evidence="9" id="KW-1185">Reference proteome</keyword>
<accession>A0ABP3VQ35</accession>
<dbReference type="Pfam" id="PF07519">
    <property type="entry name" value="Tannase"/>
    <property type="match status" value="1"/>
</dbReference>
<keyword evidence="5 8" id="KW-0378">Hydrolase</keyword>
<dbReference type="PANTHER" id="PTHR33938">
    <property type="entry name" value="FERULOYL ESTERASE B-RELATED"/>
    <property type="match status" value="1"/>
</dbReference>
<reference evidence="9" key="1">
    <citation type="journal article" date="2019" name="Int. J. Syst. Evol. Microbiol.">
        <title>The Global Catalogue of Microorganisms (GCM) 10K type strain sequencing project: providing services to taxonomists for standard genome sequencing and annotation.</title>
        <authorList>
            <consortium name="The Broad Institute Genomics Platform"/>
            <consortium name="The Broad Institute Genome Sequencing Center for Infectious Disease"/>
            <person name="Wu L."/>
            <person name="Ma J."/>
        </authorList>
    </citation>
    <scope>NUCLEOTIDE SEQUENCE [LARGE SCALE GENOMIC DNA]</scope>
    <source>
        <strain evidence="9">JCM 15503</strain>
    </source>
</reference>
<evidence type="ECO:0000313" key="8">
    <source>
        <dbReference type="EMBL" id="GAA0766313.1"/>
    </source>
</evidence>
<dbReference type="InterPro" id="IPR029058">
    <property type="entry name" value="AB_hydrolase_fold"/>
</dbReference>
<dbReference type="Proteomes" id="UP001500279">
    <property type="component" value="Unassembled WGS sequence"/>
</dbReference>
<keyword evidence="7" id="KW-1015">Disulfide bond</keyword>
<keyword evidence="2" id="KW-0719">Serine esterase</keyword>
<dbReference type="Gene3D" id="3.40.50.1820">
    <property type="entry name" value="alpha/beta hydrolase"/>
    <property type="match status" value="1"/>
</dbReference>
<protein>
    <submittedName>
        <fullName evidence="8">Tannase/feruloyl esterase family alpha/beta hydrolase</fullName>
    </submittedName>
</protein>
<comment type="similarity">
    <text evidence="1">Belongs to the tannase family.</text>
</comment>
<keyword evidence="3" id="KW-0479">Metal-binding</keyword>
<keyword evidence="6" id="KW-0106">Calcium</keyword>
<comment type="caution">
    <text evidence="8">The sequence shown here is derived from an EMBL/GenBank/DDBJ whole genome shotgun (WGS) entry which is preliminary data.</text>
</comment>
<evidence type="ECO:0000256" key="1">
    <source>
        <dbReference type="ARBA" id="ARBA00006249"/>
    </source>
</evidence>
<evidence type="ECO:0000256" key="7">
    <source>
        <dbReference type="ARBA" id="ARBA00023157"/>
    </source>
</evidence>
<evidence type="ECO:0000256" key="3">
    <source>
        <dbReference type="ARBA" id="ARBA00022723"/>
    </source>
</evidence>
<gene>
    <name evidence="8" type="ORF">GCM10009107_54340</name>
</gene>
<keyword evidence="4" id="KW-0732">Signal</keyword>
<dbReference type="PANTHER" id="PTHR33938:SF15">
    <property type="entry name" value="FERULOYL ESTERASE B-RELATED"/>
    <property type="match status" value="1"/>
</dbReference>
<sequence>MKADLSAIGGDGSRVTSARETTNGGALVCAVEGQLAPSVGFVMTLPLKTWTGRFLQVGCGGLCGRASLEVGAAEGCLPLQAGGFAIASTDMGHQGMSGDFGRDPQQRADFAHRAVHLTALAAKQLIRSFYGKPAARSYFTGCSDGGREALIEAQRYPEDFDGIIAGAGALNFQVQNSMYHAWQARSNTGLDGKAVLVASKLPLLHQAVLAQCDKLDGQADGLIANPRACYVDLAPLRCEPGVAASAKCLNEAELEAVRRLYDGPRDPETGERLTVAGPMPGSELAWAGVFVPESASQPIFSERIALDALRNLSFETDPPADFRLADLPFDGATFDRLRARRPLFDATNPDLSAFAKAGGKLILWHGWSDPHISPLNTVAYLNAVQRVMGAAQAEAFTRLYLLPGVYHCGSGEGPSAVDFLTPLLDWVERGVAPQAVVARAPSPKEAKSNFGQPTAAGASAAPAAAAPGAPPATTVAPNARLRPVFPYPAMAVHDGKGDPNTASSYSGVLPPSVPALPAWRGDDFFRPYAPSVR</sequence>